<organism evidence="1">
    <name type="scientific">Tanacetum cinerariifolium</name>
    <name type="common">Dalmatian daisy</name>
    <name type="synonym">Chrysanthemum cinerariifolium</name>
    <dbReference type="NCBI Taxonomy" id="118510"/>
    <lineage>
        <taxon>Eukaryota</taxon>
        <taxon>Viridiplantae</taxon>
        <taxon>Streptophyta</taxon>
        <taxon>Embryophyta</taxon>
        <taxon>Tracheophyta</taxon>
        <taxon>Spermatophyta</taxon>
        <taxon>Magnoliopsida</taxon>
        <taxon>eudicotyledons</taxon>
        <taxon>Gunneridae</taxon>
        <taxon>Pentapetalae</taxon>
        <taxon>asterids</taxon>
        <taxon>campanulids</taxon>
        <taxon>Asterales</taxon>
        <taxon>Asteraceae</taxon>
        <taxon>Asteroideae</taxon>
        <taxon>Anthemideae</taxon>
        <taxon>Anthemidinae</taxon>
        <taxon>Tanacetum</taxon>
    </lineage>
</organism>
<comment type="caution">
    <text evidence="1">The sequence shown here is derived from an EMBL/GenBank/DDBJ whole genome shotgun (WGS) entry which is preliminary data.</text>
</comment>
<proteinExistence type="predicted"/>
<evidence type="ECO:0000313" key="1">
    <source>
        <dbReference type="EMBL" id="GFC74532.1"/>
    </source>
</evidence>
<dbReference type="AlphaFoldDB" id="A0A699QYK3"/>
<reference evidence="1" key="1">
    <citation type="journal article" date="2019" name="Sci. Rep.">
        <title>Draft genome of Tanacetum cinerariifolium, the natural source of mosquito coil.</title>
        <authorList>
            <person name="Yamashiro T."/>
            <person name="Shiraishi A."/>
            <person name="Satake H."/>
            <person name="Nakayama K."/>
        </authorList>
    </citation>
    <scope>NUCLEOTIDE SEQUENCE</scope>
</reference>
<accession>A0A699QYK3</accession>
<sequence length="111" mass="12694">LKNKSFDEVQKAFIKTMSLINSFVPMDSKVVKDKAVLTQEGSSKRAGEELEQESVKKQRIKEENEYVELKRCLETVPDDGDDVTIDATPLSIKSPTIVDYKIYKEGRKSYF</sequence>
<protein>
    <submittedName>
        <fullName evidence="1">Uncharacterized protein</fullName>
    </submittedName>
</protein>
<gene>
    <name evidence="1" type="ORF">Tci_846502</name>
</gene>
<feature type="non-terminal residue" evidence="1">
    <location>
        <position position="1"/>
    </location>
</feature>
<dbReference type="EMBL" id="BKCJ011047757">
    <property type="protein sequence ID" value="GFC74532.1"/>
    <property type="molecule type" value="Genomic_DNA"/>
</dbReference>
<name>A0A699QYK3_TANCI</name>